<sequence>MSKIRIVNNSIVVKNPTAFILPAINLSITKGTTIYSVTGIYRGTKPLTQKLYRVMENEFESCIGSLHEKEDL</sequence>
<keyword evidence="2" id="KW-1185">Reference proteome</keyword>
<dbReference type="STRING" id="270498.CHK_2060"/>
<proteinExistence type="predicted"/>
<evidence type="ECO:0000313" key="2">
    <source>
        <dbReference type="Proteomes" id="UP000034076"/>
    </source>
</evidence>
<name>A0A0M2NE56_9FIRM</name>
<dbReference type="RefSeq" id="WP_046443910.1">
    <property type="nucleotide sequence ID" value="NZ_LAYJ01000111.1"/>
</dbReference>
<comment type="caution">
    <text evidence="1">The sequence shown here is derived from an EMBL/GenBank/DDBJ whole genome shotgun (WGS) entry which is preliminary data.</text>
</comment>
<gene>
    <name evidence="1" type="ORF">CHK_2060</name>
</gene>
<evidence type="ECO:0000313" key="1">
    <source>
        <dbReference type="EMBL" id="KKI50468.1"/>
    </source>
</evidence>
<dbReference type="EMBL" id="LAYJ01000111">
    <property type="protein sequence ID" value="KKI50468.1"/>
    <property type="molecule type" value="Genomic_DNA"/>
</dbReference>
<dbReference type="AlphaFoldDB" id="A0A0M2NE56"/>
<reference evidence="1 2" key="1">
    <citation type="submission" date="2015-04" db="EMBL/GenBank/DDBJ databases">
        <title>Draft genome sequence of bacteremic isolate Catabacter hongkongensis type strain HKU16T.</title>
        <authorList>
            <person name="Lau S.K."/>
            <person name="Teng J.L."/>
            <person name="Huang Y."/>
            <person name="Curreem S.O."/>
            <person name="Tsui S.K."/>
            <person name="Woo P.C."/>
        </authorList>
    </citation>
    <scope>NUCLEOTIDE SEQUENCE [LARGE SCALE GENOMIC DNA]</scope>
    <source>
        <strain evidence="1 2">HKU16</strain>
    </source>
</reference>
<protein>
    <submittedName>
        <fullName evidence="1">Uncharacterized protein</fullName>
    </submittedName>
</protein>
<dbReference type="Proteomes" id="UP000034076">
    <property type="component" value="Unassembled WGS sequence"/>
</dbReference>
<organism evidence="1 2">
    <name type="scientific">Christensenella hongkongensis</name>
    <dbReference type="NCBI Taxonomy" id="270498"/>
    <lineage>
        <taxon>Bacteria</taxon>
        <taxon>Bacillati</taxon>
        <taxon>Bacillota</taxon>
        <taxon>Clostridia</taxon>
        <taxon>Christensenellales</taxon>
        <taxon>Christensenellaceae</taxon>
        <taxon>Christensenella</taxon>
    </lineage>
</organism>
<accession>A0A0M2NE56</accession>
<dbReference type="OrthoDB" id="2054352at2"/>